<dbReference type="RefSeq" id="XP_007328613.1">
    <property type="nucleotide sequence ID" value="XM_007328551.1"/>
</dbReference>
<evidence type="ECO:0000313" key="3">
    <source>
        <dbReference type="Proteomes" id="UP000008493"/>
    </source>
</evidence>
<accession>K5XCT6</accession>
<gene>
    <name evidence="2" type="ORF">AGABI1DRAFT_127141</name>
</gene>
<evidence type="ECO:0000259" key="1">
    <source>
        <dbReference type="Pfam" id="PF13967"/>
    </source>
</evidence>
<dbReference type="Pfam" id="PF13967">
    <property type="entry name" value="RSN1_TM"/>
    <property type="match status" value="1"/>
</dbReference>
<dbReference type="AlphaFoldDB" id="K5XCT6"/>
<dbReference type="HOGENOM" id="CLU_1926964_0_0_1"/>
<dbReference type="KEGG" id="abp:AGABI1DRAFT127141"/>
<reference evidence="3" key="1">
    <citation type="journal article" date="2012" name="Proc. Natl. Acad. Sci. U.S.A.">
        <title>Genome sequence of the button mushroom Agaricus bisporus reveals mechanisms governing adaptation to a humic-rich ecological niche.</title>
        <authorList>
            <person name="Morin E."/>
            <person name="Kohler A."/>
            <person name="Baker A.R."/>
            <person name="Foulongne-Oriol M."/>
            <person name="Lombard V."/>
            <person name="Nagy L.G."/>
            <person name="Ohm R.A."/>
            <person name="Patyshakuliyeva A."/>
            <person name="Brun A."/>
            <person name="Aerts A.L."/>
            <person name="Bailey A.M."/>
            <person name="Billette C."/>
            <person name="Coutinho P.M."/>
            <person name="Deakin G."/>
            <person name="Doddapaneni H."/>
            <person name="Floudas D."/>
            <person name="Grimwood J."/>
            <person name="Hilden K."/>
            <person name="Kuees U."/>
            <person name="LaButti K.M."/>
            <person name="Lapidus A."/>
            <person name="Lindquist E.A."/>
            <person name="Lucas S.M."/>
            <person name="Murat C."/>
            <person name="Riley R.W."/>
            <person name="Salamov A.A."/>
            <person name="Schmutz J."/>
            <person name="Subramanian V."/>
            <person name="Woesten H.A.B."/>
            <person name="Xu J."/>
            <person name="Eastwood D.C."/>
            <person name="Foster G.D."/>
            <person name="Sonnenberg A.S."/>
            <person name="Cullen D."/>
            <person name="de Vries R.P."/>
            <person name="Lundell T."/>
            <person name="Hibbett D.S."/>
            <person name="Henrissat B."/>
            <person name="Burton K.S."/>
            <person name="Kerrigan R.W."/>
            <person name="Challen M.P."/>
            <person name="Grigoriev I.V."/>
            <person name="Martin F."/>
        </authorList>
    </citation>
    <scope>NUCLEOTIDE SEQUENCE [LARGE SCALE GENOMIC DNA]</scope>
    <source>
        <strain evidence="3">JB137-S8 / ATCC MYA-4627 / FGSC 10392</strain>
    </source>
</reference>
<dbReference type="Proteomes" id="UP000008493">
    <property type="component" value="Unassembled WGS sequence"/>
</dbReference>
<feature type="domain" description="CSC1/OSCA1-like N-terminal transmembrane" evidence="1">
    <location>
        <begin position="38"/>
        <end position="124"/>
    </location>
</feature>
<proteinExistence type="predicted"/>
<organism evidence="2 3">
    <name type="scientific">Agaricus bisporus var. burnettii (strain JB137-S8 / ATCC MYA-4627 / FGSC 10392)</name>
    <name type="common">White button mushroom</name>
    <dbReference type="NCBI Taxonomy" id="597362"/>
    <lineage>
        <taxon>Eukaryota</taxon>
        <taxon>Fungi</taxon>
        <taxon>Dikarya</taxon>
        <taxon>Basidiomycota</taxon>
        <taxon>Agaricomycotina</taxon>
        <taxon>Agaricomycetes</taxon>
        <taxon>Agaricomycetidae</taxon>
        <taxon>Agaricales</taxon>
        <taxon>Agaricineae</taxon>
        <taxon>Agaricaceae</taxon>
        <taxon>Agaricus</taxon>
    </lineage>
</organism>
<evidence type="ECO:0000313" key="2">
    <source>
        <dbReference type="EMBL" id="EKM81113.1"/>
    </source>
</evidence>
<dbReference type="InParanoid" id="K5XCT6"/>
<dbReference type="InterPro" id="IPR032880">
    <property type="entry name" value="CSC1/OSCA1-like_N"/>
</dbReference>
<sequence>MGADMHLIVHRYPLFHSNSLWNRHTSTDEIFQSWASAHQVVYQPKLKYHTGNNAPPPIRNSFLGWTSPLVRNTEPEIIRIAGANAGAFSDLFPVHILRWLSLFVTIVSRTILVPMNYLSHTENTPKGLHEH</sequence>
<keyword evidence="3" id="KW-1185">Reference proteome</keyword>
<dbReference type="EMBL" id="JH971388">
    <property type="protein sequence ID" value="EKM81113.1"/>
    <property type="molecule type" value="Genomic_DNA"/>
</dbReference>
<protein>
    <recommendedName>
        <fullName evidence="1">CSC1/OSCA1-like N-terminal transmembrane domain-containing protein</fullName>
    </recommendedName>
</protein>
<dbReference type="GeneID" id="18826619"/>
<name>K5XCT6_AGABU</name>